<evidence type="ECO:0000313" key="1">
    <source>
        <dbReference type="EMBL" id="MFD2044778.1"/>
    </source>
</evidence>
<comment type="caution">
    <text evidence="1">The sequence shown here is derived from an EMBL/GenBank/DDBJ whole genome shotgun (WGS) entry which is preliminary data.</text>
</comment>
<reference evidence="2" key="1">
    <citation type="journal article" date="2019" name="Int. J. Syst. Evol. Microbiol.">
        <title>The Global Catalogue of Microorganisms (GCM) 10K type strain sequencing project: providing services to taxonomists for standard genome sequencing and annotation.</title>
        <authorList>
            <consortium name="The Broad Institute Genomics Platform"/>
            <consortium name="The Broad Institute Genome Sequencing Center for Infectious Disease"/>
            <person name="Wu L."/>
            <person name="Ma J."/>
        </authorList>
    </citation>
    <scope>NUCLEOTIDE SEQUENCE [LARGE SCALE GENOMIC DNA]</scope>
    <source>
        <strain evidence="2">R28</strain>
    </source>
</reference>
<gene>
    <name evidence="1" type="ORF">ACFSJF_10910</name>
</gene>
<dbReference type="Proteomes" id="UP001597383">
    <property type="component" value="Unassembled WGS sequence"/>
</dbReference>
<dbReference type="RefSeq" id="WP_377555987.1">
    <property type="nucleotide sequence ID" value="NZ_JBHUHQ010000015.1"/>
</dbReference>
<dbReference type="EMBL" id="JBHUHQ010000015">
    <property type="protein sequence ID" value="MFD2044778.1"/>
    <property type="molecule type" value="Genomic_DNA"/>
</dbReference>
<name>A0ABW4VZR8_9BACI</name>
<organism evidence="1 2">
    <name type="scientific">Ornithinibacillus salinisoli</name>
    <dbReference type="NCBI Taxonomy" id="1848459"/>
    <lineage>
        <taxon>Bacteria</taxon>
        <taxon>Bacillati</taxon>
        <taxon>Bacillota</taxon>
        <taxon>Bacilli</taxon>
        <taxon>Bacillales</taxon>
        <taxon>Bacillaceae</taxon>
        <taxon>Ornithinibacillus</taxon>
    </lineage>
</organism>
<protein>
    <submittedName>
        <fullName evidence="1">Uncharacterized protein</fullName>
    </submittedName>
</protein>
<accession>A0ABW4VZR8</accession>
<keyword evidence="2" id="KW-1185">Reference proteome</keyword>
<sequence length="54" mass="6530">MKKLFYRSKHFWHVLKGKELLTVIPDCLDKDMRSRLQTKANYHEQSAIRSIHKC</sequence>
<proteinExistence type="predicted"/>
<evidence type="ECO:0000313" key="2">
    <source>
        <dbReference type="Proteomes" id="UP001597383"/>
    </source>
</evidence>